<dbReference type="PANTHER" id="PTHR22893:SF91">
    <property type="entry name" value="NADPH DEHYDROGENASE 2-RELATED"/>
    <property type="match status" value="1"/>
</dbReference>
<dbReference type="Proteomes" id="UP000283634">
    <property type="component" value="Unassembled WGS sequence"/>
</dbReference>
<dbReference type="InterPro" id="IPR013785">
    <property type="entry name" value="Aldolase_TIM"/>
</dbReference>
<dbReference type="VEuPathDB" id="TriTrypDB:TRSC58_06121"/>
<dbReference type="SUPFAM" id="SSF51395">
    <property type="entry name" value="FMN-linked oxidoreductases"/>
    <property type="match status" value="1"/>
</dbReference>
<dbReference type="EMBL" id="MKGL01000123">
    <property type="protein sequence ID" value="RNF05874.1"/>
    <property type="molecule type" value="Genomic_DNA"/>
</dbReference>
<feature type="domain" description="NADH:flavin oxidoreductase/NADH oxidase N-terminal" evidence="1">
    <location>
        <begin position="6"/>
        <end position="356"/>
    </location>
</feature>
<dbReference type="Gene3D" id="3.20.20.70">
    <property type="entry name" value="Aldolase class I"/>
    <property type="match status" value="1"/>
</dbReference>
<evidence type="ECO:0000259" key="1">
    <source>
        <dbReference type="Pfam" id="PF00724"/>
    </source>
</evidence>
<proteinExistence type="predicted"/>
<dbReference type="CDD" id="cd02933">
    <property type="entry name" value="OYE_like_FMN"/>
    <property type="match status" value="1"/>
</dbReference>
<comment type="caution">
    <text evidence="2">The sequence shown here is derived from an EMBL/GenBank/DDBJ whole genome shotgun (WGS) entry which is preliminary data.</text>
</comment>
<dbReference type="GO" id="GO:0010181">
    <property type="term" value="F:FMN binding"/>
    <property type="evidence" value="ECO:0007669"/>
    <property type="project" value="InterPro"/>
</dbReference>
<dbReference type="InterPro" id="IPR045247">
    <property type="entry name" value="Oye-like"/>
</dbReference>
<dbReference type="Pfam" id="PF00724">
    <property type="entry name" value="Oxidored_FMN"/>
    <property type="match status" value="1"/>
</dbReference>
<dbReference type="AlphaFoldDB" id="A0A422NKC3"/>
<keyword evidence="3" id="KW-1185">Reference proteome</keyword>
<dbReference type="GO" id="GO:0016491">
    <property type="term" value="F:oxidoreductase activity"/>
    <property type="evidence" value="ECO:0007669"/>
    <property type="project" value="InterPro"/>
</dbReference>
<dbReference type="GO" id="GO:0005737">
    <property type="term" value="C:cytoplasm"/>
    <property type="evidence" value="ECO:0007669"/>
    <property type="project" value="UniProtKB-ARBA"/>
</dbReference>
<gene>
    <name evidence="2" type="ORF">TraAM80_04253</name>
</gene>
<evidence type="ECO:0000313" key="2">
    <source>
        <dbReference type="EMBL" id="RNF05874.1"/>
    </source>
</evidence>
<reference evidence="2 3" key="1">
    <citation type="journal article" date="2018" name="BMC Genomics">
        <title>Genomic comparison of Trypanosoma conorhini and Trypanosoma rangeli to Trypanosoma cruzi strains of high and low virulence.</title>
        <authorList>
            <person name="Bradwell K.R."/>
            <person name="Koparde V.N."/>
            <person name="Matveyev A.V."/>
            <person name="Serrano M.G."/>
            <person name="Alves J.M."/>
            <person name="Parikh H."/>
            <person name="Huang B."/>
            <person name="Lee V."/>
            <person name="Espinosa-Alvarez O."/>
            <person name="Ortiz P.A."/>
            <person name="Costa-Martins A.G."/>
            <person name="Teixeira M.M."/>
            <person name="Buck G.A."/>
        </authorList>
    </citation>
    <scope>NUCLEOTIDE SEQUENCE [LARGE SCALE GENOMIC DNA]</scope>
    <source>
        <strain evidence="2 3">AM80</strain>
    </source>
</reference>
<dbReference type="GeneID" id="40328186"/>
<evidence type="ECO:0000313" key="3">
    <source>
        <dbReference type="Proteomes" id="UP000283634"/>
    </source>
</evidence>
<dbReference type="OrthoDB" id="258354at2759"/>
<protein>
    <submittedName>
        <fullName evidence="2">Prostaglandin F2alpha synthase</fullName>
    </submittedName>
</protein>
<dbReference type="OMA" id="GKGPVGY"/>
<dbReference type="PANTHER" id="PTHR22893">
    <property type="entry name" value="NADH OXIDOREDUCTASE-RELATED"/>
    <property type="match status" value="1"/>
</dbReference>
<dbReference type="RefSeq" id="XP_029238928.1">
    <property type="nucleotide sequence ID" value="XM_029381186.1"/>
</dbReference>
<dbReference type="InterPro" id="IPR001155">
    <property type="entry name" value="OxRdtase_FMN_N"/>
</dbReference>
<organism evidence="2 3">
    <name type="scientific">Trypanosoma rangeli</name>
    <dbReference type="NCBI Taxonomy" id="5698"/>
    <lineage>
        <taxon>Eukaryota</taxon>
        <taxon>Discoba</taxon>
        <taxon>Euglenozoa</taxon>
        <taxon>Kinetoplastea</taxon>
        <taxon>Metakinetoplastina</taxon>
        <taxon>Trypanosomatida</taxon>
        <taxon>Trypanosomatidae</taxon>
        <taxon>Trypanosoma</taxon>
        <taxon>Herpetosoma</taxon>
    </lineage>
</organism>
<sequence length="380" mass="42436">MTMYTELLKPLKVGRYTLPNRMVMAPLTRCRATEDDHVPRTDLMLKHYEDRASAGLIIAEATMVQPNYSAFLSEPGIYSDAQVQEWKKIVGAVHKKGGLIFLQLHHGGRAGLPHKILRQQKSDKEPLAGRLLAASALPIVEHQIPPFFSESGEKEPYGVPEELTDNDIQNGIIPLFVQAAINAVHKAGFDGVEIHGANGYLLDGFLRDSANKRQSSRYAGNTIDTRCQLIYDITKSVCDAVGSDRVGLRISPINSAGGLIDSDPEALTKHLCRKIEPLSLAYLHYLRGDIFGKQEGDVVSWVHDTYKGVKISNLRYSLEEANEQIRQGKVDAVAFGSKFIANPDLVERATHNWPLNESKPQYYYTRDAVGYNDYPKYKQK</sequence>
<name>A0A422NKC3_TRYRA</name>
<accession>A0A422NKC3</accession>